<dbReference type="Proteomes" id="UP000092024">
    <property type="component" value="Unassembled WGS sequence"/>
</dbReference>
<dbReference type="PANTHER" id="PTHR35789">
    <property type="entry name" value="SPORE GERMINATION PROTEIN B3"/>
    <property type="match status" value="1"/>
</dbReference>
<comment type="similarity">
    <text evidence="2">Belongs to the GerABKC lipoprotein family.</text>
</comment>
<evidence type="ECO:0000256" key="1">
    <source>
        <dbReference type="ARBA" id="ARBA00004635"/>
    </source>
</evidence>
<dbReference type="EMBL" id="LYPA01000028">
    <property type="protein sequence ID" value="OBR68181.1"/>
    <property type="molecule type" value="Genomic_DNA"/>
</dbReference>
<evidence type="ECO:0000256" key="2">
    <source>
        <dbReference type="ARBA" id="ARBA00007886"/>
    </source>
</evidence>
<dbReference type="AlphaFoldDB" id="A0A1A5YRD6"/>
<keyword evidence="6" id="KW-0564">Palmitate</keyword>
<protein>
    <submittedName>
        <fullName evidence="10">Spore gernimation protein GerC</fullName>
    </submittedName>
</protein>
<evidence type="ECO:0000259" key="8">
    <source>
        <dbReference type="Pfam" id="PF05504"/>
    </source>
</evidence>
<dbReference type="OrthoDB" id="2569624at2"/>
<dbReference type="InterPro" id="IPR008844">
    <property type="entry name" value="Spore_GerAC-like"/>
</dbReference>
<sequence>MSKWRKSLLLLILLSFLLLTGCWSSKEIEDLALYAGLALDVGQPAPVEEEFEAKGATYSKKNKVMATIQIVPTKSTSGDEKKKMIAPKHYINISASGDSILEIFRQFSIRRDRPIIGHHLKVIVINSDLLKKQTIEQLMDFVLRDNDIRPSTLVFISRGKAQNTLISSQPNEIPAFHIYGMIRNRSRTSKVIQAVTLSKLDGLMYSKRSLVLQNLETAKGETEFSGVGIIKGSTGHWIGNLNQEDTEGLAWIKNEGHAGVIKTYDRDNEPITYEIKSMKSKTKVHVNDGKIAFHVSIKTEGRLIEIWNSKGHYTKDESNIKEVEELFKAKLKQTIDELMHKLQSVYKVDVAGFGEALALKDPRLWKSIKDDWDDLFSKTEVTFDYELKITEFGSFTDE</sequence>
<keyword evidence="4" id="KW-0732">Signal</keyword>
<dbReference type="InterPro" id="IPR038501">
    <property type="entry name" value="Spore_GerAC_C_sf"/>
</dbReference>
<name>A0A1A5YRD6_9BACL</name>
<dbReference type="PROSITE" id="PS51257">
    <property type="entry name" value="PROKAR_LIPOPROTEIN"/>
    <property type="match status" value="1"/>
</dbReference>
<gene>
    <name evidence="10" type="ORF">A7K91_10190</name>
</gene>
<dbReference type="NCBIfam" id="TIGR02887">
    <property type="entry name" value="spore_ger_x_C"/>
    <property type="match status" value="1"/>
</dbReference>
<dbReference type="Gene3D" id="3.30.300.210">
    <property type="entry name" value="Nutrient germinant receptor protein C, domain 3"/>
    <property type="match status" value="1"/>
</dbReference>
<feature type="domain" description="Spore germination protein N-terminal" evidence="9">
    <location>
        <begin position="25"/>
        <end position="215"/>
    </location>
</feature>
<evidence type="ECO:0000256" key="3">
    <source>
        <dbReference type="ARBA" id="ARBA00022544"/>
    </source>
</evidence>
<dbReference type="PANTHER" id="PTHR35789:SF1">
    <property type="entry name" value="SPORE GERMINATION PROTEIN B3"/>
    <property type="match status" value="1"/>
</dbReference>
<keyword evidence="7" id="KW-0449">Lipoprotein</keyword>
<feature type="domain" description="Spore germination GerAC-like C-terminal" evidence="8">
    <location>
        <begin position="225"/>
        <end position="393"/>
    </location>
</feature>
<keyword evidence="5" id="KW-0472">Membrane</keyword>
<accession>A0A1A5YRD6</accession>
<dbReference type="GO" id="GO:0016020">
    <property type="term" value="C:membrane"/>
    <property type="evidence" value="ECO:0007669"/>
    <property type="project" value="UniProtKB-SubCell"/>
</dbReference>
<evidence type="ECO:0000256" key="6">
    <source>
        <dbReference type="ARBA" id="ARBA00023139"/>
    </source>
</evidence>
<proteinExistence type="inferred from homology"/>
<evidence type="ECO:0000256" key="7">
    <source>
        <dbReference type="ARBA" id="ARBA00023288"/>
    </source>
</evidence>
<dbReference type="STRING" id="1844972.A7K91_10190"/>
<evidence type="ECO:0000313" key="10">
    <source>
        <dbReference type="EMBL" id="OBR68181.1"/>
    </source>
</evidence>
<reference evidence="10 11" key="1">
    <citation type="submission" date="2016-05" db="EMBL/GenBank/DDBJ databases">
        <title>Paenibacillus oryzae. sp. nov., isolated from the rice root.</title>
        <authorList>
            <person name="Zhang J."/>
            <person name="Zhang X."/>
        </authorList>
    </citation>
    <scope>NUCLEOTIDE SEQUENCE [LARGE SCALE GENOMIC DNA]</scope>
    <source>
        <strain evidence="10 11">1DrF-4</strain>
    </source>
</reference>
<evidence type="ECO:0000256" key="4">
    <source>
        <dbReference type="ARBA" id="ARBA00022729"/>
    </source>
</evidence>
<evidence type="ECO:0000313" key="11">
    <source>
        <dbReference type="Proteomes" id="UP000092024"/>
    </source>
</evidence>
<evidence type="ECO:0000259" key="9">
    <source>
        <dbReference type="Pfam" id="PF25198"/>
    </source>
</evidence>
<comment type="caution">
    <text evidence="10">The sequence shown here is derived from an EMBL/GenBank/DDBJ whole genome shotgun (WGS) entry which is preliminary data.</text>
</comment>
<organism evidence="10 11">
    <name type="scientific">Paenibacillus oryzae</name>
    <dbReference type="NCBI Taxonomy" id="1844972"/>
    <lineage>
        <taxon>Bacteria</taxon>
        <taxon>Bacillati</taxon>
        <taxon>Bacillota</taxon>
        <taxon>Bacilli</taxon>
        <taxon>Bacillales</taxon>
        <taxon>Paenibacillaceae</taxon>
        <taxon>Paenibacillus</taxon>
    </lineage>
</organism>
<dbReference type="Pfam" id="PF05504">
    <property type="entry name" value="Spore_GerAC"/>
    <property type="match status" value="1"/>
</dbReference>
<dbReference type="GO" id="GO:0009847">
    <property type="term" value="P:spore germination"/>
    <property type="evidence" value="ECO:0007669"/>
    <property type="project" value="InterPro"/>
</dbReference>
<comment type="subcellular location">
    <subcellularLocation>
        <location evidence="1">Membrane</location>
        <topology evidence="1">Lipid-anchor</topology>
    </subcellularLocation>
</comment>
<dbReference type="InterPro" id="IPR046953">
    <property type="entry name" value="Spore_GerAC-like_C"/>
</dbReference>
<dbReference type="InterPro" id="IPR057336">
    <property type="entry name" value="GerAC_N"/>
</dbReference>
<keyword evidence="3" id="KW-0309">Germination</keyword>
<dbReference type="RefSeq" id="WP_068679508.1">
    <property type="nucleotide sequence ID" value="NZ_LYPA01000028.1"/>
</dbReference>
<evidence type="ECO:0000256" key="5">
    <source>
        <dbReference type="ARBA" id="ARBA00023136"/>
    </source>
</evidence>
<keyword evidence="11" id="KW-1185">Reference proteome</keyword>
<dbReference type="Pfam" id="PF25198">
    <property type="entry name" value="Spore_GerAC_N"/>
    <property type="match status" value="1"/>
</dbReference>